<evidence type="ECO:0000313" key="3">
    <source>
        <dbReference type="Proteomes" id="UP001420932"/>
    </source>
</evidence>
<dbReference type="EMBL" id="JBBNAF010000001">
    <property type="protein sequence ID" value="KAK9170473.1"/>
    <property type="molecule type" value="Genomic_DNA"/>
</dbReference>
<keyword evidence="3" id="KW-1185">Reference proteome</keyword>
<protein>
    <submittedName>
        <fullName evidence="2">Uncharacterized protein</fullName>
    </submittedName>
</protein>
<dbReference type="AlphaFoldDB" id="A0AAP0LFR2"/>
<gene>
    <name evidence="2" type="ORF">Syun_002613</name>
</gene>
<organism evidence="2 3">
    <name type="scientific">Stephania yunnanensis</name>
    <dbReference type="NCBI Taxonomy" id="152371"/>
    <lineage>
        <taxon>Eukaryota</taxon>
        <taxon>Viridiplantae</taxon>
        <taxon>Streptophyta</taxon>
        <taxon>Embryophyta</taxon>
        <taxon>Tracheophyta</taxon>
        <taxon>Spermatophyta</taxon>
        <taxon>Magnoliopsida</taxon>
        <taxon>Ranunculales</taxon>
        <taxon>Menispermaceae</taxon>
        <taxon>Menispermoideae</taxon>
        <taxon>Cissampelideae</taxon>
        <taxon>Stephania</taxon>
    </lineage>
</organism>
<sequence>MVQTKKKENRSKHIYIGVELYGFARLICLIYFLRVSYMGCLLSPSLHKSYLTYWLSPLLRQYMHDESHALFIMSKRGFI</sequence>
<proteinExistence type="predicted"/>
<evidence type="ECO:0000313" key="2">
    <source>
        <dbReference type="EMBL" id="KAK9170473.1"/>
    </source>
</evidence>
<dbReference type="Proteomes" id="UP001420932">
    <property type="component" value="Unassembled WGS sequence"/>
</dbReference>
<comment type="caution">
    <text evidence="2">The sequence shown here is derived from an EMBL/GenBank/DDBJ whole genome shotgun (WGS) entry which is preliminary data.</text>
</comment>
<name>A0AAP0LFR2_9MAGN</name>
<accession>A0AAP0LFR2</accession>
<keyword evidence="1" id="KW-1133">Transmembrane helix</keyword>
<evidence type="ECO:0000256" key="1">
    <source>
        <dbReference type="SAM" id="Phobius"/>
    </source>
</evidence>
<feature type="transmembrane region" description="Helical" evidence="1">
    <location>
        <begin position="12"/>
        <end position="33"/>
    </location>
</feature>
<keyword evidence="1" id="KW-0472">Membrane</keyword>
<reference evidence="2 3" key="1">
    <citation type="submission" date="2024-01" db="EMBL/GenBank/DDBJ databases">
        <title>Genome assemblies of Stephania.</title>
        <authorList>
            <person name="Yang L."/>
        </authorList>
    </citation>
    <scope>NUCLEOTIDE SEQUENCE [LARGE SCALE GENOMIC DNA]</scope>
    <source>
        <strain evidence="2">YNDBR</strain>
        <tissue evidence="2">Leaf</tissue>
    </source>
</reference>
<keyword evidence="1" id="KW-0812">Transmembrane</keyword>